<reference evidence="2 3" key="1">
    <citation type="journal article" date="2018" name="PLoS Genet.">
        <title>Population sequencing reveals clonal diversity and ancestral inbreeding in the grapevine cultivar Chardonnay.</title>
        <authorList>
            <person name="Roach M.J."/>
            <person name="Johnson D.L."/>
            <person name="Bohlmann J."/>
            <person name="van Vuuren H.J."/>
            <person name="Jones S.J."/>
            <person name="Pretorius I.S."/>
            <person name="Schmidt S.A."/>
            <person name="Borneman A.R."/>
        </authorList>
    </citation>
    <scope>NUCLEOTIDE SEQUENCE [LARGE SCALE GENOMIC DNA]</scope>
    <source>
        <strain evidence="3">cv. Chardonnay</strain>
        <tissue evidence="2">Leaf</tissue>
    </source>
</reference>
<sequence length="100" mass="11671">MVRNKWVFKMKINLNGSVERYKARLVANGFYHTPGIDFKETFNPVVKVATIQVVLIVVVLRNWDIRQLDVNNAFLNDTRQEVVYMAKPEGYVDHLKPNHV</sequence>
<accession>A0A438H8B6</accession>
<protein>
    <submittedName>
        <fullName evidence="2">Retrovirus-related Pol polyprotein from transposon RE1</fullName>
    </submittedName>
</protein>
<evidence type="ECO:0000313" key="3">
    <source>
        <dbReference type="Proteomes" id="UP000288805"/>
    </source>
</evidence>
<dbReference type="InterPro" id="IPR013103">
    <property type="entry name" value="RVT_2"/>
</dbReference>
<evidence type="ECO:0000313" key="2">
    <source>
        <dbReference type="EMBL" id="RVW80758.1"/>
    </source>
</evidence>
<feature type="domain" description="Reverse transcriptase Ty1/copia-type" evidence="1">
    <location>
        <begin position="3"/>
        <end position="98"/>
    </location>
</feature>
<dbReference type="Proteomes" id="UP000288805">
    <property type="component" value="Unassembled WGS sequence"/>
</dbReference>
<evidence type="ECO:0000259" key="1">
    <source>
        <dbReference type="Pfam" id="PF07727"/>
    </source>
</evidence>
<dbReference type="Pfam" id="PF07727">
    <property type="entry name" value="RVT_2"/>
    <property type="match status" value="1"/>
</dbReference>
<gene>
    <name evidence="2" type="primary">RE1_2546</name>
    <name evidence="2" type="ORF">CK203_050676</name>
</gene>
<name>A0A438H8B6_VITVI</name>
<dbReference type="EMBL" id="QGNW01000261">
    <property type="protein sequence ID" value="RVW80758.1"/>
    <property type="molecule type" value="Genomic_DNA"/>
</dbReference>
<organism evidence="2 3">
    <name type="scientific">Vitis vinifera</name>
    <name type="common">Grape</name>
    <dbReference type="NCBI Taxonomy" id="29760"/>
    <lineage>
        <taxon>Eukaryota</taxon>
        <taxon>Viridiplantae</taxon>
        <taxon>Streptophyta</taxon>
        <taxon>Embryophyta</taxon>
        <taxon>Tracheophyta</taxon>
        <taxon>Spermatophyta</taxon>
        <taxon>Magnoliopsida</taxon>
        <taxon>eudicotyledons</taxon>
        <taxon>Gunneridae</taxon>
        <taxon>Pentapetalae</taxon>
        <taxon>rosids</taxon>
        <taxon>Vitales</taxon>
        <taxon>Vitaceae</taxon>
        <taxon>Viteae</taxon>
        <taxon>Vitis</taxon>
    </lineage>
</organism>
<dbReference type="AlphaFoldDB" id="A0A438H8B6"/>
<proteinExistence type="predicted"/>
<comment type="caution">
    <text evidence="2">The sequence shown here is derived from an EMBL/GenBank/DDBJ whole genome shotgun (WGS) entry which is preliminary data.</text>
</comment>